<gene>
    <name evidence="7" type="ORF">CHILSU_LOCUS4380</name>
</gene>
<dbReference type="InterPro" id="IPR032466">
    <property type="entry name" value="Metal_Hydrolase"/>
</dbReference>
<keyword evidence="3" id="KW-0479">Metal-binding</keyword>
<evidence type="ECO:0000313" key="8">
    <source>
        <dbReference type="Proteomes" id="UP001153292"/>
    </source>
</evidence>
<dbReference type="Proteomes" id="UP001153292">
    <property type="component" value="Chromosome 19"/>
</dbReference>
<evidence type="ECO:0000313" key="7">
    <source>
        <dbReference type="EMBL" id="CAH0401162.1"/>
    </source>
</evidence>
<evidence type="ECO:0000256" key="4">
    <source>
        <dbReference type="ARBA" id="ARBA00022801"/>
    </source>
</evidence>
<reference evidence="7" key="1">
    <citation type="submission" date="2021-12" db="EMBL/GenBank/DDBJ databases">
        <authorList>
            <person name="King R."/>
        </authorList>
    </citation>
    <scope>NUCLEOTIDE SEQUENCE</scope>
</reference>
<dbReference type="CDD" id="cd01310">
    <property type="entry name" value="TatD_DNAse"/>
    <property type="match status" value="1"/>
</dbReference>
<dbReference type="PANTHER" id="PTHR10060">
    <property type="entry name" value="TATD FAMILY DEOXYRIBONUCLEASE"/>
    <property type="match status" value="1"/>
</dbReference>
<evidence type="ECO:0000256" key="1">
    <source>
        <dbReference type="ARBA" id="ARBA00009275"/>
    </source>
</evidence>
<evidence type="ECO:0000256" key="6">
    <source>
        <dbReference type="ARBA" id="ARBA00045223"/>
    </source>
</evidence>
<dbReference type="PROSITE" id="PS01090">
    <property type="entry name" value="TATD_2"/>
    <property type="match status" value="1"/>
</dbReference>
<proteinExistence type="inferred from homology"/>
<sequence>MKRMAGHFRKFIDIGANLTDDMYQGIYHGTKKHDADLAKVLNKSWISGLDKIIITGGSLCDSKQSIELSRSDARLFSTVGCHPTRCKEFLDKSENYLDNLRKLIAHNKDKVVAIGECGLDYERLQFCEKEVQLQYFELQLQLSSEFNLPLFLHCRAAADDLVDILTRNKDKYIGGVVHSFDGTQEALNKILALDLYIGINGCSLRTEENLNVAAKIPQDRLMIETDCPWCEVKPTHPGYKYVTTKYATVKKEKYSVESDCQVKGRNEPANIIQVLEILAAIRKENVDELADAIYNNTVKLFFSNNKNINPV</sequence>
<organism evidence="7 8">
    <name type="scientific">Chilo suppressalis</name>
    <name type="common">Asiatic rice borer moth</name>
    <dbReference type="NCBI Taxonomy" id="168631"/>
    <lineage>
        <taxon>Eukaryota</taxon>
        <taxon>Metazoa</taxon>
        <taxon>Ecdysozoa</taxon>
        <taxon>Arthropoda</taxon>
        <taxon>Hexapoda</taxon>
        <taxon>Insecta</taxon>
        <taxon>Pterygota</taxon>
        <taxon>Neoptera</taxon>
        <taxon>Endopterygota</taxon>
        <taxon>Lepidoptera</taxon>
        <taxon>Glossata</taxon>
        <taxon>Ditrysia</taxon>
        <taxon>Pyraloidea</taxon>
        <taxon>Crambidae</taxon>
        <taxon>Crambinae</taxon>
        <taxon>Chilo</taxon>
    </lineage>
</organism>
<dbReference type="InterPro" id="IPR050891">
    <property type="entry name" value="TatD-type_Hydrolase"/>
</dbReference>
<keyword evidence="8" id="KW-1185">Reference proteome</keyword>
<dbReference type="EMBL" id="OU963912">
    <property type="protein sequence ID" value="CAH0401162.1"/>
    <property type="molecule type" value="Genomic_DNA"/>
</dbReference>
<evidence type="ECO:0000256" key="2">
    <source>
        <dbReference type="ARBA" id="ARBA00022722"/>
    </source>
</evidence>
<dbReference type="InterPro" id="IPR001130">
    <property type="entry name" value="TatD-like"/>
</dbReference>
<comment type="similarity">
    <text evidence="1">Belongs to the metallo-dependent hydrolases superfamily. TatD-type hydrolase family.</text>
</comment>
<dbReference type="PANTHER" id="PTHR10060:SF15">
    <property type="entry name" value="DEOXYRIBONUCLEASE TATDN1"/>
    <property type="match status" value="1"/>
</dbReference>
<comment type="function">
    <text evidence="6">Deoxyribonuclease which catalyzes (in vitro) the decatenation of kinetoplast DNA, which are circular DNA catenated to each other, producing linear DNA molecules. Plays an important role in chromosomal segregation and cell cycle progression during eye development probably via its DNA decatenation activity.</text>
</comment>
<dbReference type="PIRSF" id="PIRSF005902">
    <property type="entry name" value="DNase_TatD"/>
    <property type="match status" value="1"/>
</dbReference>
<keyword evidence="2" id="KW-0540">Nuclease</keyword>
<evidence type="ECO:0000256" key="3">
    <source>
        <dbReference type="ARBA" id="ARBA00022723"/>
    </source>
</evidence>
<protein>
    <recommendedName>
        <fullName evidence="5">Deoxyribonuclease TATDN1</fullName>
    </recommendedName>
</protein>
<dbReference type="InterPro" id="IPR018228">
    <property type="entry name" value="DNase_TatD-rel_CS"/>
</dbReference>
<dbReference type="Pfam" id="PF01026">
    <property type="entry name" value="TatD_DNase"/>
    <property type="match status" value="1"/>
</dbReference>
<dbReference type="PROSITE" id="PS01091">
    <property type="entry name" value="TATD_3"/>
    <property type="match status" value="1"/>
</dbReference>
<evidence type="ECO:0000256" key="5">
    <source>
        <dbReference type="ARBA" id="ARBA00039767"/>
    </source>
</evidence>
<dbReference type="Gene3D" id="3.20.20.140">
    <property type="entry name" value="Metal-dependent hydrolases"/>
    <property type="match status" value="1"/>
</dbReference>
<dbReference type="SUPFAM" id="SSF51556">
    <property type="entry name" value="Metallo-dependent hydrolases"/>
    <property type="match status" value="1"/>
</dbReference>
<accession>A0ABN8B519</accession>
<name>A0ABN8B519_CHISP</name>
<keyword evidence="4" id="KW-0378">Hydrolase</keyword>